<evidence type="ECO:0000313" key="4">
    <source>
        <dbReference type="Proteomes" id="UP000006304"/>
    </source>
</evidence>
<reference evidence="3 4" key="1">
    <citation type="journal article" date="2012" name="J. Bacteriol.">
        <title>Complete genome sequence of Nocardia brasiliensis HUJEG-1.</title>
        <authorList>
            <person name="Vera-Cabrera L."/>
            <person name="Ortiz-Lopez R."/>
            <person name="Elizondo-Gonzalez R."/>
            <person name="Perez-Maya A.A."/>
            <person name="Ocampo-Candiani J."/>
        </authorList>
    </citation>
    <scope>NUCLEOTIDE SEQUENCE [LARGE SCALE GENOMIC DNA]</scope>
    <source>
        <strain evidence="4">ATCC 700358</strain>
    </source>
</reference>
<dbReference type="PANTHER" id="PTHR43540">
    <property type="entry name" value="PEROXYUREIDOACRYLATE/UREIDOACRYLATE AMIDOHYDROLASE-RELATED"/>
    <property type="match status" value="1"/>
</dbReference>
<dbReference type="CDD" id="cd00431">
    <property type="entry name" value="cysteine_hydrolases"/>
    <property type="match status" value="1"/>
</dbReference>
<dbReference type="KEGG" id="nbr:O3I_018930"/>
<dbReference type="Proteomes" id="UP000006304">
    <property type="component" value="Chromosome"/>
</dbReference>
<organism evidence="3 4">
    <name type="scientific">Nocardia brasiliensis (strain ATCC 700358 / HUJEG-1)</name>
    <dbReference type="NCBI Taxonomy" id="1133849"/>
    <lineage>
        <taxon>Bacteria</taxon>
        <taxon>Bacillati</taxon>
        <taxon>Actinomycetota</taxon>
        <taxon>Actinomycetes</taxon>
        <taxon>Mycobacteriales</taxon>
        <taxon>Nocardiaceae</taxon>
        <taxon>Nocardia</taxon>
    </lineage>
</organism>
<keyword evidence="1 3" id="KW-0378">Hydrolase</keyword>
<dbReference type="PANTHER" id="PTHR43540:SF6">
    <property type="entry name" value="ISOCHORISMATASE-LIKE DOMAIN-CONTAINING PROTEIN"/>
    <property type="match status" value="1"/>
</dbReference>
<dbReference type="HOGENOM" id="CLU_119508_0_0_11"/>
<evidence type="ECO:0000256" key="1">
    <source>
        <dbReference type="ARBA" id="ARBA00022801"/>
    </source>
</evidence>
<sequence>MYSTIDMGAAALLVIDVQNGFVNAGSASAVPVIVDLVADWSADNRPTVFTRYRNYPNSPWERLLGWRALHGPPETDLIDELIPFTARPKSHLLDKTVYTALTAEGSRLIGALGVTDLILCGIATDACVLKTALDAFEHGYVPWVVRDAVASNATRHSAQQMHDSALRHLARLIGENQLITAAQLTHLIHATPNPDRR</sequence>
<protein>
    <submittedName>
        <fullName evidence="3">Isochorismatase hydrolase</fullName>
    </submittedName>
</protein>
<dbReference type="STRING" id="1133849.O3I_018930"/>
<evidence type="ECO:0000313" key="3">
    <source>
        <dbReference type="EMBL" id="AFU01745.1"/>
    </source>
</evidence>
<name>K0EY10_NOCB7</name>
<evidence type="ECO:0000259" key="2">
    <source>
        <dbReference type="Pfam" id="PF00857"/>
    </source>
</evidence>
<dbReference type="RefSeq" id="WP_014984600.1">
    <property type="nucleotide sequence ID" value="NC_018681.1"/>
</dbReference>
<dbReference type="SUPFAM" id="SSF52499">
    <property type="entry name" value="Isochorismatase-like hydrolases"/>
    <property type="match status" value="1"/>
</dbReference>
<proteinExistence type="predicted"/>
<feature type="domain" description="Isochorismatase-like" evidence="2">
    <location>
        <begin position="10"/>
        <end position="170"/>
    </location>
</feature>
<dbReference type="InterPro" id="IPR050272">
    <property type="entry name" value="Isochorismatase-like_hydrls"/>
</dbReference>
<accession>K0EY10</accession>
<dbReference type="InterPro" id="IPR036380">
    <property type="entry name" value="Isochorismatase-like_sf"/>
</dbReference>
<dbReference type="AlphaFoldDB" id="K0EY10"/>
<dbReference type="Pfam" id="PF00857">
    <property type="entry name" value="Isochorismatase"/>
    <property type="match status" value="1"/>
</dbReference>
<gene>
    <name evidence="3" type="ORF">O3I_018930</name>
</gene>
<keyword evidence="4" id="KW-1185">Reference proteome</keyword>
<dbReference type="Gene3D" id="3.40.50.850">
    <property type="entry name" value="Isochorismatase-like"/>
    <property type="match status" value="1"/>
</dbReference>
<dbReference type="InterPro" id="IPR000868">
    <property type="entry name" value="Isochorismatase-like_dom"/>
</dbReference>
<dbReference type="GO" id="GO:0016787">
    <property type="term" value="F:hydrolase activity"/>
    <property type="evidence" value="ECO:0007669"/>
    <property type="project" value="UniProtKB-KW"/>
</dbReference>
<dbReference type="EMBL" id="CP003876">
    <property type="protein sequence ID" value="AFU01745.1"/>
    <property type="molecule type" value="Genomic_DNA"/>
</dbReference>
<dbReference type="eggNOG" id="COG1335">
    <property type="taxonomic scope" value="Bacteria"/>
</dbReference>